<evidence type="ECO:0000313" key="10">
    <source>
        <dbReference type="Proteomes" id="UP000175691"/>
    </source>
</evidence>
<dbReference type="Pfam" id="PF07690">
    <property type="entry name" value="MFS_1"/>
    <property type="match status" value="1"/>
</dbReference>
<keyword evidence="6 7" id="KW-0472">Membrane</keyword>
<dbReference type="InterPro" id="IPR047200">
    <property type="entry name" value="MFS_YcaD-like"/>
</dbReference>
<accession>A0A1E7ZG46</accession>
<dbReference type="PROSITE" id="PS50850">
    <property type="entry name" value="MFS"/>
    <property type="match status" value="1"/>
</dbReference>
<sequence>MIDAAVGTRSNSPLVPVIGLSFFAVASGFLMTLIPLSLADYQLDAELAPWLASVFYLGLLIGAFFIERIVAHVGHRKAFIAFLALLTFTVLLQVAAPGAVVWLLARLIAGMAVAGVFVVVESWLLMANTPKARAKRLGLYMTSLYGGSAVGQLAIKPLGTEGPVPYFFVAGLLIVALMVPLLIKKGQPDGHHSQKLKLSDLKNLSQPAVMGCLVSGLVLGPIYGLMPLYIAQTDAAPKTGLLMAVIILGGMAVQPLVSYLSPRMSKSLLMALFCLFGSLSIVGVMNAEVLPLMIASYMLLGACSFALYPVAITLACDKLEVSKIVSATEIMLLSYSFGSVLGPLFAALLSDSADGLPMYLGVCLFATCIYMLIKSSRKISTTDTPIAGL</sequence>
<dbReference type="InterPro" id="IPR036259">
    <property type="entry name" value="MFS_trans_sf"/>
</dbReference>
<keyword evidence="10" id="KW-1185">Reference proteome</keyword>
<feature type="transmembrane region" description="Helical" evidence="7">
    <location>
        <begin position="204"/>
        <end position="229"/>
    </location>
</feature>
<evidence type="ECO:0000256" key="5">
    <source>
        <dbReference type="ARBA" id="ARBA00022989"/>
    </source>
</evidence>
<proteinExistence type="predicted"/>
<feature type="transmembrane region" description="Helical" evidence="7">
    <location>
        <begin position="78"/>
        <end position="96"/>
    </location>
</feature>
<organism evidence="9 10">
    <name type="scientific">Alteromonas confluentis</name>
    <dbReference type="NCBI Taxonomy" id="1656094"/>
    <lineage>
        <taxon>Bacteria</taxon>
        <taxon>Pseudomonadati</taxon>
        <taxon>Pseudomonadota</taxon>
        <taxon>Gammaproteobacteria</taxon>
        <taxon>Alteromonadales</taxon>
        <taxon>Alteromonadaceae</taxon>
        <taxon>Alteromonas/Salinimonas group</taxon>
        <taxon>Alteromonas</taxon>
    </lineage>
</organism>
<evidence type="ECO:0000259" key="8">
    <source>
        <dbReference type="PROSITE" id="PS50850"/>
    </source>
</evidence>
<dbReference type="PANTHER" id="PTHR23521">
    <property type="entry name" value="TRANSPORTER MFS SUPERFAMILY"/>
    <property type="match status" value="1"/>
</dbReference>
<name>A0A1E7ZG46_9ALTE</name>
<dbReference type="STRING" id="1656094.BFC18_02275"/>
<feature type="transmembrane region" description="Helical" evidence="7">
    <location>
        <begin position="241"/>
        <end position="261"/>
    </location>
</feature>
<dbReference type="Proteomes" id="UP000175691">
    <property type="component" value="Unassembled WGS sequence"/>
</dbReference>
<feature type="transmembrane region" description="Helical" evidence="7">
    <location>
        <begin position="164"/>
        <end position="183"/>
    </location>
</feature>
<comment type="caution">
    <text evidence="9">The sequence shown here is derived from an EMBL/GenBank/DDBJ whole genome shotgun (WGS) entry which is preliminary data.</text>
</comment>
<dbReference type="PANTHER" id="PTHR23521:SF2">
    <property type="entry name" value="TRANSPORTER MFS SUPERFAMILY"/>
    <property type="match status" value="1"/>
</dbReference>
<feature type="transmembrane region" description="Helical" evidence="7">
    <location>
        <begin position="102"/>
        <end position="125"/>
    </location>
</feature>
<gene>
    <name evidence="9" type="ORF">BFC18_02275</name>
</gene>
<evidence type="ECO:0000256" key="7">
    <source>
        <dbReference type="SAM" id="Phobius"/>
    </source>
</evidence>
<evidence type="ECO:0000256" key="6">
    <source>
        <dbReference type="ARBA" id="ARBA00023136"/>
    </source>
</evidence>
<dbReference type="GO" id="GO:0022857">
    <property type="term" value="F:transmembrane transporter activity"/>
    <property type="evidence" value="ECO:0007669"/>
    <property type="project" value="InterPro"/>
</dbReference>
<reference evidence="9 10" key="1">
    <citation type="submission" date="2016-08" db="EMBL/GenBank/DDBJ databases">
        <authorList>
            <person name="Seilhamer J.J."/>
        </authorList>
    </citation>
    <scope>NUCLEOTIDE SEQUENCE [LARGE SCALE GENOMIC DNA]</scope>
    <source>
        <strain evidence="9 10">KCTC 42603</strain>
    </source>
</reference>
<keyword evidence="4 7" id="KW-0812">Transmembrane</keyword>
<feature type="transmembrane region" description="Helical" evidence="7">
    <location>
        <begin position="268"/>
        <end position="287"/>
    </location>
</feature>
<evidence type="ECO:0000313" key="9">
    <source>
        <dbReference type="EMBL" id="OFC72412.1"/>
    </source>
</evidence>
<feature type="transmembrane region" description="Helical" evidence="7">
    <location>
        <begin position="356"/>
        <end position="373"/>
    </location>
</feature>
<feature type="transmembrane region" description="Helical" evidence="7">
    <location>
        <begin position="137"/>
        <end position="158"/>
    </location>
</feature>
<dbReference type="InterPro" id="IPR020846">
    <property type="entry name" value="MFS_dom"/>
</dbReference>
<feature type="transmembrane region" description="Helical" evidence="7">
    <location>
        <begin position="12"/>
        <end position="35"/>
    </location>
</feature>
<dbReference type="InterPro" id="IPR011701">
    <property type="entry name" value="MFS"/>
</dbReference>
<feature type="transmembrane region" description="Helical" evidence="7">
    <location>
        <begin position="328"/>
        <end position="350"/>
    </location>
</feature>
<comment type="subcellular location">
    <subcellularLocation>
        <location evidence="1">Cell membrane</location>
        <topology evidence="1">Multi-pass membrane protein</topology>
    </subcellularLocation>
</comment>
<evidence type="ECO:0000256" key="3">
    <source>
        <dbReference type="ARBA" id="ARBA00022475"/>
    </source>
</evidence>
<dbReference type="Gene3D" id="1.20.1250.20">
    <property type="entry name" value="MFS general substrate transporter like domains"/>
    <property type="match status" value="2"/>
</dbReference>
<dbReference type="EMBL" id="MDHN01000004">
    <property type="protein sequence ID" value="OFC72412.1"/>
    <property type="molecule type" value="Genomic_DNA"/>
</dbReference>
<feature type="transmembrane region" description="Helical" evidence="7">
    <location>
        <begin position="47"/>
        <end position="66"/>
    </location>
</feature>
<keyword evidence="5 7" id="KW-1133">Transmembrane helix</keyword>
<feature type="transmembrane region" description="Helical" evidence="7">
    <location>
        <begin position="293"/>
        <end position="316"/>
    </location>
</feature>
<dbReference type="RefSeq" id="WP_070123326.1">
    <property type="nucleotide sequence ID" value="NZ_MDHN01000004.1"/>
</dbReference>
<dbReference type="SUPFAM" id="SSF103473">
    <property type="entry name" value="MFS general substrate transporter"/>
    <property type="match status" value="1"/>
</dbReference>
<feature type="domain" description="Major facilitator superfamily (MFS) profile" evidence="8">
    <location>
        <begin position="12"/>
        <end position="378"/>
    </location>
</feature>
<evidence type="ECO:0000256" key="1">
    <source>
        <dbReference type="ARBA" id="ARBA00004651"/>
    </source>
</evidence>
<evidence type="ECO:0000256" key="2">
    <source>
        <dbReference type="ARBA" id="ARBA00022448"/>
    </source>
</evidence>
<dbReference type="OrthoDB" id="9810614at2"/>
<dbReference type="GO" id="GO:0005886">
    <property type="term" value="C:plasma membrane"/>
    <property type="evidence" value="ECO:0007669"/>
    <property type="project" value="UniProtKB-SubCell"/>
</dbReference>
<evidence type="ECO:0000256" key="4">
    <source>
        <dbReference type="ARBA" id="ARBA00022692"/>
    </source>
</evidence>
<keyword evidence="2" id="KW-0813">Transport</keyword>
<protein>
    <submittedName>
        <fullName evidence="9">MFS transporter</fullName>
    </submittedName>
</protein>
<dbReference type="CDD" id="cd17477">
    <property type="entry name" value="MFS_YcaD_like"/>
    <property type="match status" value="1"/>
</dbReference>
<keyword evidence="3" id="KW-1003">Cell membrane</keyword>
<dbReference type="AlphaFoldDB" id="A0A1E7ZG46"/>